<evidence type="ECO:0000256" key="5">
    <source>
        <dbReference type="ARBA" id="ARBA00022490"/>
    </source>
</evidence>
<accession>A0A4Y3HUH6</accession>
<keyword evidence="5" id="KW-0963">Cytoplasm</keyword>
<name>A0A4Y3HUH6_9VIBR</name>
<keyword evidence="4" id="KW-0813">Transport</keyword>
<dbReference type="OrthoDB" id="1640042at2"/>
<dbReference type="EMBL" id="BJLF01000006">
    <property type="protein sequence ID" value="GEA50736.1"/>
    <property type="molecule type" value="Genomic_DNA"/>
</dbReference>
<dbReference type="InterPro" id="IPR050893">
    <property type="entry name" value="Sugar_PTS"/>
</dbReference>
<dbReference type="PROSITE" id="PS51350">
    <property type="entry name" value="PTS_HPR_DOM"/>
    <property type="match status" value="1"/>
</dbReference>
<evidence type="ECO:0000259" key="12">
    <source>
        <dbReference type="PROSITE" id="PS51350"/>
    </source>
</evidence>
<evidence type="ECO:0000256" key="2">
    <source>
        <dbReference type="ARBA" id="ARBA00004496"/>
    </source>
</evidence>
<dbReference type="PROSITE" id="PS00369">
    <property type="entry name" value="PTS_HPR_HIS"/>
    <property type="match status" value="1"/>
</dbReference>
<keyword evidence="8" id="KW-0808">Transferase</keyword>
<dbReference type="PROSITE" id="PS00372">
    <property type="entry name" value="PTS_EIIA_TYPE_2_HIS"/>
    <property type="match status" value="1"/>
</dbReference>
<keyword evidence="14" id="KW-1185">Reference proteome</keyword>
<evidence type="ECO:0000256" key="9">
    <source>
        <dbReference type="ARBA" id="ARBA00022683"/>
    </source>
</evidence>
<dbReference type="SUPFAM" id="SSF55804">
    <property type="entry name" value="Phoshotransferase/anion transport protein"/>
    <property type="match status" value="2"/>
</dbReference>
<dbReference type="AlphaFoldDB" id="A0A4Y3HUH6"/>
<evidence type="ECO:0000259" key="11">
    <source>
        <dbReference type="PROSITE" id="PS51094"/>
    </source>
</evidence>
<evidence type="ECO:0000256" key="7">
    <source>
        <dbReference type="ARBA" id="ARBA00022597"/>
    </source>
</evidence>
<dbReference type="PANTHER" id="PTHR30181">
    <property type="entry name" value="MANNITOL PERMEASE IIC COMPONENT"/>
    <property type="match status" value="1"/>
</dbReference>
<dbReference type="GO" id="GO:0090563">
    <property type="term" value="F:protein-phosphocysteine-sugar phosphotransferase activity"/>
    <property type="evidence" value="ECO:0007669"/>
    <property type="project" value="TreeGrafter"/>
</dbReference>
<dbReference type="InterPro" id="IPR002114">
    <property type="entry name" value="PTS_HPr_Ser_P_site"/>
</dbReference>
<dbReference type="PRINTS" id="PR00107">
    <property type="entry name" value="PHOSPHOCPHPR"/>
</dbReference>
<evidence type="ECO:0000313" key="13">
    <source>
        <dbReference type="EMBL" id="GEA50736.1"/>
    </source>
</evidence>
<keyword evidence="6" id="KW-0597">Phosphoprotein</keyword>
<proteinExistence type="predicted"/>
<protein>
    <recommendedName>
        <fullName evidence="3">Multiphosphoryl transfer protein</fullName>
    </recommendedName>
</protein>
<gene>
    <name evidence="13" type="ORF">VIN01S_15400</name>
</gene>
<dbReference type="InterPro" id="IPR001020">
    <property type="entry name" value="PTS_HPr_His_P_site"/>
</dbReference>
<feature type="domain" description="HPr" evidence="12">
    <location>
        <begin position="289"/>
        <end position="379"/>
    </location>
</feature>
<dbReference type="Gene3D" id="3.30.1340.10">
    <property type="entry name" value="HPr-like"/>
    <property type="match status" value="1"/>
</dbReference>
<dbReference type="InterPro" id="IPR035895">
    <property type="entry name" value="HPr-like_sf"/>
</dbReference>
<evidence type="ECO:0000313" key="14">
    <source>
        <dbReference type="Proteomes" id="UP000318717"/>
    </source>
</evidence>
<dbReference type="Gene3D" id="3.40.930.10">
    <property type="entry name" value="Mannitol-specific EII, Chain A"/>
    <property type="match status" value="2"/>
</dbReference>
<dbReference type="PANTHER" id="PTHR30181:SF3">
    <property type="entry name" value="MULTIPHOSPHORYL TRANSFER PROTEIN"/>
    <property type="match status" value="1"/>
</dbReference>
<dbReference type="GO" id="GO:0005886">
    <property type="term" value="C:plasma membrane"/>
    <property type="evidence" value="ECO:0007669"/>
    <property type="project" value="TreeGrafter"/>
</dbReference>
<dbReference type="Pfam" id="PF00359">
    <property type="entry name" value="PTS_EIIA_2"/>
    <property type="match status" value="1"/>
</dbReference>
<dbReference type="GO" id="GO:0005737">
    <property type="term" value="C:cytoplasm"/>
    <property type="evidence" value="ECO:0007669"/>
    <property type="project" value="UniProtKB-SubCell"/>
</dbReference>
<dbReference type="CDD" id="cd00211">
    <property type="entry name" value="PTS_IIA_fru"/>
    <property type="match status" value="1"/>
</dbReference>
<dbReference type="PROSITE" id="PS51094">
    <property type="entry name" value="PTS_EIIA_TYPE_2"/>
    <property type="match status" value="1"/>
</dbReference>
<dbReference type="InterPro" id="IPR002178">
    <property type="entry name" value="PTS_EIIA_type-2_dom"/>
</dbReference>
<evidence type="ECO:0000256" key="8">
    <source>
        <dbReference type="ARBA" id="ARBA00022679"/>
    </source>
</evidence>
<evidence type="ECO:0000256" key="6">
    <source>
        <dbReference type="ARBA" id="ARBA00022553"/>
    </source>
</evidence>
<dbReference type="Proteomes" id="UP000318717">
    <property type="component" value="Unassembled WGS sequence"/>
</dbReference>
<sequence length="379" mass="40174">MLTINEHDIRLQQSAADKTVAIQDIAKSLTNKNLVDSGYVEGMLNRESQSSTFLGNGIAIPHGTVDTRSLVSNTGVAVHHFPQGVDWGDNNTVYLAIGIAAKSDEHLGILKQLTKVLSADGVEDKLKHAQSAEQIIALLNGQVQLKADFNASLIQLNFPAGDMLQMAAVAGGLLRNSGCVENEFVADLVTKSPTHLGQGLWLVTSDKGANRTAMSFVTTGNQCEFEGEVVKGLVAFSANNNVHHPMLNTLINSISSGQQSELLQATPEHLIALFTNEESSISSGKNSSDNSAVFTIKNTHGLHARPGAMLVAEAKKFDSKITVCNLDGEAKPVNGKSLMKVIAMGVKHGHQLQFCAEGTDAKEALESIGKAIESGLGEG</sequence>
<comment type="subcellular location">
    <subcellularLocation>
        <location evidence="2">Cytoplasm</location>
    </subcellularLocation>
</comment>
<keyword evidence="9" id="KW-0598">Phosphotransferase system</keyword>
<dbReference type="SUPFAM" id="SSF55594">
    <property type="entry name" value="HPr-like"/>
    <property type="match status" value="1"/>
</dbReference>
<comment type="function">
    <text evidence="1">The phosphoenolpyruvate-dependent sugar phosphotransferase system (sugar PTS), a major carbohydrate active transport system, catalyzes the phosphorylation of incoming sugar substrates concomitantly with their translocation across the cell membrane. The enzyme II FruAB PTS system is involved in fructose transport.</text>
</comment>
<dbReference type="InterPro" id="IPR016152">
    <property type="entry name" value="PTrfase/Anion_transptr"/>
</dbReference>
<dbReference type="NCBIfam" id="TIGR01003">
    <property type="entry name" value="PTS_HPr_family"/>
    <property type="match status" value="1"/>
</dbReference>
<dbReference type="RefSeq" id="WP_141345092.1">
    <property type="nucleotide sequence ID" value="NZ_BJLF01000006.1"/>
</dbReference>
<dbReference type="PROSITE" id="PS00589">
    <property type="entry name" value="PTS_HPR_SER"/>
    <property type="match status" value="1"/>
</dbReference>
<dbReference type="InterPro" id="IPR000032">
    <property type="entry name" value="HPr-like"/>
</dbReference>
<evidence type="ECO:0000256" key="10">
    <source>
        <dbReference type="ARBA" id="ARBA00022777"/>
    </source>
</evidence>
<evidence type="ECO:0000256" key="3">
    <source>
        <dbReference type="ARBA" id="ARBA00015565"/>
    </source>
</evidence>
<keyword evidence="10" id="KW-0418">Kinase</keyword>
<reference evidence="13 14" key="1">
    <citation type="submission" date="2019-06" db="EMBL/GenBank/DDBJ databases">
        <title>Whole genome shotgun sequence of Vibrio inusitatus NBRC 102082.</title>
        <authorList>
            <person name="Hosoyama A."/>
            <person name="Uohara A."/>
            <person name="Ohji S."/>
            <person name="Ichikawa N."/>
        </authorList>
    </citation>
    <scope>NUCLEOTIDE SEQUENCE [LARGE SCALE GENOMIC DNA]</scope>
    <source>
        <strain evidence="13 14">NBRC 102082</strain>
    </source>
</reference>
<dbReference type="GO" id="GO:0009401">
    <property type="term" value="P:phosphoenolpyruvate-dependent sugar phosphotransferase system"/>
    <property type="evidence" value="ECO:0007669"/>
    <property type="project" value="UniProtKB-KW"/>
</dbReference>
<evidence type="ECO:0000256" key="4">
    <source>
        <dbReference type="ARBA" id="ARBA00022448"/>
    </source>
</evidence>
<keyword evidence="7" id="KW-0762">Sugar transport</keyword>
<organism evidence="13 14">
    <name type="scientific">Vibrio inusitatus NBRC 102082</name>
    <dbReference type="NCBI Taxonomy" id="1219070"/>
    <lineage>
        <taxon>Bacteria</taxon>
        <taxon>Pseudomonadati</taxon>
        <taxon>Pseudomonadota</taxon>
        <taxon>Gammaproteobacteria</taxon>
        <taxon>Vibrionales</taxon>
        <taxon>Vibrionaceae</taxon>
        <taxon>Vibrio</taxon>
    </lineage>
</organism>
<dbReference type="Pfam" id="PF00381">
    <property type="entry name" value="PTS-HPr"/>
    <property type="match status" value="1"/>
</dbReference>
<comment type="caution">
    <text evidence="13">The sequence shown here is derived from an EMBL/GenBank/DDBJ whole genome shotgun (WGS) entry which is preliminary data.</text>
</comment>
<dbReference type="CDD" id="cd00367">
    <property type="entry name" value="PTS-HPr_like"/>
    <property type="match status" value="1"/>
</dbReference>
<feature type="domain" description="PTS EIIA type-2" evidence="11">
    <location>
        <begin position="2"/>
        <end position="142"/>
    </location>
</feature>
<dbReference type="GO" id="GO:0016301">
    <property type="term" value="F:kinase activity"/>
    <property type="evidence" value="ECO:0007669"/>
    <property type="project" value="UniProtKB-KW"/>
</dbReference>
<evidence type="ECO:0000256" key="1">
    <source>
        <dbReference type="ARBA" id="ARBA00003136"/>
    </source>
</evidence>
<dbReference type="NCBIfam" id="NF008319">
    <property type="entry name" value="PRK11109.1"/>
    <property type="match status" value="1"/>
</dbReference>